<evidence type="ECO:0000313" key="10">
    <source>
        <dbReference type="EMBL" id="RJP20690.1"/>
    </source>
</evidence>
<sequence length="513" mass="56695">MEKIAEEVMLHCMGEFEVESGSVFLMKPQEAALRLVSAAGPRANHHCGDSVAIGNGITGLVAKKRQPLILNDMLARSCLTPRQEEGMVKQFLSFPIVKEATVFAVVNVTGPKGGRKFGNREIERCKAISTHYGDRFERAFKRGKSELLRSSLYAIEGRKKVKEKEQDPMCRLLSCFPGCVLLFDASFRITFCNKEEELHSLFGNAGRLVNVGFDLRKLPLEISPDLLSRKLTDLRDRKLPFSLINVRAVGSRRVLKVKFSALDALRGGSGETGLAVLSDNTSNYEVQQKLIESERLSLIGSLTSIIVHEVNNPLDGVFRLVKMARSNVSEGIPADEYLDQALKGLQRMSALMKSFLGLSAKHEEPSSLNSVIKNVLALVRCRNSEKNIKVDLKLSPRNPLVDANHFHQIFVNLLANAVDAISSDNGIITIKTSVRSHQLRISIADNGCGIPEAQQARIFDAFWTTKEYGRGTGLGLTIVKKAVERHGGTIRAESREDAGTTFYLTFPESQLVT</sequence>
<evidence type="ECO:0000313" key="11">
    <source>
        <dbReference type="Proteomes" id="UP000265882"/>
    </source>
</evidence>
<dbReference type="SMART" id="SM00387">
    <property type="entry name" value="HATPase_c"/>
    <property type="match status" value="1"/>
</dbReference>
<evidence type="ECO:0000256" key="1">
    <source>
        <dbReference type="ARBA" id="ARBA00000085"/>
    </source>
</evidence>
<dbReference type="GO" id="GO:0000155">
    <property type="term" value="F:phosphorelay sensor kinase activity"/>
    <property type="evidence" value="ECO:0007669"/>
    <property type="project" value="InterPro"/>
</dbReference>
<dbReference type="SUPFAM" id="SSF47384">
    <property type="entry name" value="Homodimeric domain of signal transducing histidine kinase"/>
    <property type="match status" value="1"/>
</dbReference>
<keyword evidence="4" id="KW-0808">Transferase</keyword>
<dbReference type="Gene3D" id="1.10.287.130">
    <property type="match status" value="1"/>
</dbReference>
<comment type="caution">
    <text evidence="10">The sequence shown here is derived from an EMBL/GenBank/DDBJ whole genome shotgun (WGS) entry which is preliminary data.</text>
</comment>
<dbReference type="Gene3D" id="3.30.450.40">
    <property type="match status" value="1"/>
</dbReference>
<dbReference type="Pfam" id="PF13185">
    <property type="entry name" value="GAF_2"/>
    <property type="match status" value="1"/>
</dbReference>
<dbReference type="EC" id="2.7.13.3" evidence="2"/>
<comment type="catalytic activity">
    <reaction evidence="1">
        <text>ATP + protein L-histidine = ADP + protein N-phospho-L-histidine.</text>
        <dbReference type="EC" id="2.7.13.3"/>
    </reaction>
</comment>
<dbReference type="InterPro" id="IPR003018">
    <property type="entry name" value="GAF"/>
</dbReference>
<keyword evidence="5" id="KW-0547">Nucleotide-binding</keyword>
<evidence type="ECO:0000256" key="7">
    <source>
        <dbReference type="ARBA" id="ARBA00022840"/>
    </source>
</evidence>
<dbReference type="PROSITE" id="PS50109">
    <property type="entry name" value="HIS_KIN"/>
    <property type="match status" value="1"/>
</dbReference>
<keyword evidence="7" id="KW-0067">ATP-binding</keyword>
<dbReference type="CDD" id="cd00082">
    <property type="entry name" value="HisKA"/>
    <property type="match status" value="1"/>
</dbReference>
<dbReference type="InterPro" id="IPR036097">
    <property type="entry name" value="HisK_dim/P_sf"/>
</dbReference>
<keyword evidence="3" id="KW-0597">Phosphoprotein</keyword>
<dbReference type="InterPro" id="IPR029016">
    <property type="entry name" value="GAF-like_dom_sf"/>
</dbReference>
<dbReference type="Proteomes" id="UP000265882">
    <property type="component" value="Unassembled WGS sequence"/>
</dbReference>
<dbReference type="PANTHER" id="PTHR43065">
    <property type="entry name" value="SENSOR HISTIDINE KINASE"/>
    <property type="match status" value="1"/>
</dbReference>
<dbReference type="InterPro" id="IPR004358">
    <property type="entry name" value="Sig_transdc_His_kin-like_C"/>
</dbReference>
<gene>
    <name evidence="10" type="ORF">C4520_11070</name>
</gene>
<dbReference type="SUPFAM" id="SSF55781">
    <property type="entry name" value="GAF domain-like"/>
    <property type="match status" value="1"/>
</dbReference>
<reference evidence="10 11" key="1">
    <citation type="journal article" date="2017" name="ISME J.">
        <title>Energy and carbon metabolisms in a deep terrestrial subsurface fluid microbial community.</title>
        <authorList>
            <person name="Momper L."/>
            <person name="Jungbluth S.P."/>
            <person name="Lee M.D."/>
            <person name="Amend J.P."/>
        </authorList>
    </citation>
    <scope>NUCLEOTIDE SEQUENCE [LARGE SCALE GENOMIC DNA]</scope>
    <source>
        <strain evidence="10">SURF_5</strain>
    </source>
</reference>
<dbReference type="Gene3D" id="3.30.565.10">
    <property type="entry name" value="Histidine kinase-like ATPase, C-terminal domain"/>
    <property type="match status" value="1"/>
</dbReference>
<proteinExistence type="predicted"/>
<dbReference type="AlphaFoldDB" id="A0A3A4NUB9"/>
<keyword evidence="8" id="KW-0902">Two-component regulatory system</keyword>
<dbReference type="InterPro" id="IPR036890">
    <property type="entry name" value="HATPase_C_sf"/>
</dbReference>
<dbReference type="Pfam" id="PF02518">
    <property type="entry name" value="HATPase_c"/>
    <property type="match status" value="1"/>
</dbReference>
<organism evidence="10 11">
    <name type="scientific">Abyssobacteria bacterium (strain SURF_5)</name>
    <dbReference type="NCBI Taxonomy" id="2093360"/>
    <lineage>
        <taxon>Bacteria</taxon>
        <taxon>Pseudomonadati</taxon>
        <taxon>Candidatus Hydrogenedentota</taxon>
        <taxon>Candidatus Abyssobacteria</taxon>
    </lineage>
</organism>
<evidence type="ECO:0000256" key="6">
    <source>
        <dbReference type="ARBA" id="ARBA00022777"/>
    </source>
</evidence>
<name>A0A3A4NUB9_ABYX5</name>
<dbReference type="InterPro" id="IPR003661">
    <property type="entry name" value="HisK_dim/P_dom"/>
</dbReference>
<accession>A0A3A4NUB9</accession>
<dbReference type="EMBL" id="QZKU01000075">
    <property type="protein sequence ID" value="RJP20690.1"/>
    <property type="molecule type" value="Genomic_DNA"/>
</dbReference>
<evidence type="ECO:0000256" key="3">
    <source>
        <dbReference type="ARBA" id="ARBA00022553"/>
    </source>
</evidence>
<dbReference type="PANTHER" id="PTHR43065:SF10">
    <property type="entry name" value="PEROXIDE STRESS-ACTIVATED HISTIDINE KINASE MAK3"/>
    <property type="match status" value="1"/>
</dbReference>
<dbReference type="InterPro" id="IPR003594">
    <property type="entry name" value="HATPase_dom"/>
</dbReference>
<feature type="domain" description="Histidine kinase" evidence="9">
    <location>
        <begin position="305"/>
        <end position="510"/>
    </location>
</feature>
<evidence type="ECO:0000256" key="4">
    <source>
        <dbReference type="ARBA" id="ARBA00022679"/>
    </source>
</evidence>
<dbReference type="SUPFAM" id="SSF55874">
    <property type="entry name" value="ATPase domain of HSP90 chaperone/DNA topoisomerase II/histidine kinase"/>
    <property type="match status" value="1"/>
</dbReference>
<protein>
    <recommendedName>
        <fullName evidence="2">histidine kinase</fullName>
        <ecNumber evidence="2">2.7.13.3</ecNumber>
    </recommendedName>
</protein>
<dbReference type="InterPro" id="IPR005467">
    <property type="entry name" value="His_kinase_dom"/>
</dbReference>
<evidence type="ECO:0000256" key="8">
    <source>
        <dbReference type="ARBA" id="ARBA00023012"/>
    </source>
</evidence>
<evidence type="ECO:0000256" key="2">
    <source>
        <dbReference type="ARBA" id="ARBA00012438"/>
    </source>
</evidence>
<evidence type="ECO:0000256" key="5">
    <source>
        <dbReference type="ARBA" id="ARBA00022741"/>
    </source>
</evidence>
<evidence type="ECO:0000259" key="9">
    <source>
        <dbReference type="PROSITE" id="PS50109"/>
    </source>
</evidence>
<dbReference type="GO" id="GO:0005524">
    <property type="term" value="F:ATP binding"/>
    <property type="evidence" value="ECO:0007669"/>
    <property type="project" value="UniProtKB-KW"/>
</dbReference>
<dbReference type="PRINTS" id="PR00344">
    <property type="entry name" value="BCTRLSENSOR"/>
</dbReference>
<keyword evidence="6" id="KW-0418">Kinase</keyword>
<dbReference type="CDD" id="cd00075">
    <property type="entry name" value="HATPase"/>
    <property type="match status" value="1"/>
</dbReference>